<gene>
    <name evidence="2" type="ORF">DA73_0400002465</name>
</gene>
<feature type="domain" description="DUF6745" evidence="1">
    <location>
        <begin position="196"/>
        <end position="285"/>
    </location>
</feature>
<dbReference type="AlphaFoldDB" id="A0A8S9SXI9"/>
<dbReference type="OrthoDB" id="489446at2"/>
<accession>A0A8S9SXI9</accession>
<dbReference type="Proteomes" id="UP000029738">
    <property type="component" value="Unassembled WGS sequence"/>
</dbReference>
<name>A0A8S9SXI9_9CYAN</name>
<organism evidence="2 3">
    <name type="scientific">Tolypothrix bouteillei VB521301</name>
    <dbReference type="NCBI Taxonomy" id="1479485"/>
    <lineage>
        <taxon>Bacteria</taxon>
        <taxon>Bacillati</taxon>
        <taxon>Cyanobacteriota</taxon>
        <taxon>Cyanophyceae</taxon>
        <taxon>Nostocales</taxon>
        <taxon>Tolypothrichaceae</taxon>
        <taxon>Tolypothrix</taxon>
    </lineage>
</organism>
<feature type="domain" description="DUF6745" evidence="1">
    <location>
        <begin position="479"/>
        <end position="538"/>
    </location>
</feature>
<reference evidence="2" key="2">
    <citation type="submission" date="2019-11" db="EMBL/GenBank/DDBJ databases">
        <title>Improved Assembly of Tolypothrix boutellei genome.</title>
        <authorList>
            <person name="Sarangi A.N."/>
            <person name="Mukherjee M."/>
            <person name="Ghosh S."/>
            <person name="Singh D."/>
            <person name="Das A."/>
            <person name="Kant S."/>
            <person name="Prusty A."/>
            <person name="Tripathy S."/>
        </authorList>
    </citation>
    <scope>NUCLEOTIDE SEQUENCE</scope>
    <source>
        <strain evidence="2">VB521301</strain>
    </source>
</reference>
<sequence>MSRTRRPTVEQLALISSYIEKWRAIATNTNRLDSVKVTAIIHEIYQLLNVNAPLLKFTDSPYSAGLILKEFIESRNYAPLNNLSQPIQKHLKEELTFQLTGYSDVKVYPVQLIEKEKSNHILNSHLYHQFHCLLAAKVRTQLWKQPQVWTTLKTQSWYYDYCYIAPEWWACDGCYLDWLSNCLNWKHNPKYWELFEALIIECGWIFPFTEICIVCERPIRISFDTEKRLHAEAEPALEFLDGFRVYAHHGVTLPEQYGILFPNQWKAQWYREEKLASVKEVLLQNLPVHLIEQNWLLSESDTNLKRLLVQRLGIEVKTLTNAQTNILSDYHKKWREVALQLAPINRQKAALAIEQFYTANNSPYTPEILFADGLYIAQRLVKQKCRGQISIIKLYSYYGHKYGREYLNLALINKLWSTIAVQLSDSVLQELRNVLICKRSWSLEPYFGWIKSEELTGWCSLFDFCISILGCVHDQNLWSILQAVVTECGWFFPCQRTCIVCERPIKLSVDDRDRLHAENEPAIVYADGYKLRARHGLHPKKYFQTY</sequence>
<dbReference type="RefSeq" id="WP_050046091.1">
    <property type="nucleotide sequence ID" value="NZ_JHEG04000001.1"/>
</dbReference>
<comment type="caution">
    <text evidence="2">The sequence shown here is derived from an EMBL/GenBank/DDBJ whole genome shotgun (WGS) entry which is preliminary data.</text>
</comment>
<dbReference type="Pfam" id="PF20530">
    <property type="entry name" value="DUF6745"/>
    <property type="match status" value="2"/>
</dbReference>
<protein>
    <recommendedName>
        <fullName evidence="1">DUF6745 domain-containing protein</fullName>
    </recommendedName>
</protein>
<evidence type="ECO:0000259" key="1">
    <source>
        <dbReference type="Pfam" id="PF20530"/>
    </source>
</evidence>
<dbReference type="InterPro" id="IPR046633">
    <property type="entry name" value="DUF6745"/>
</dbReference>
<proteinExistence type="predicted"/>
<evidence type="ECO:0000313" key="3">
    <source>
        <dbReference type="Proteomes" id="UP000029738"/>
    </source>
</evidence>
<evidence type="ECO:0000313" key="2">
    <source>
        <dbReference type="EMBL" id="KAF3884457.1"/>
    </source>
</evidence>
<keyword evidence="3" id="KW-1185">Reference proteome</keyword>
<reference evidence="2" key="1">
    <citation type="journal article" date="2015" name="Genome Announc.">
        <title>Draft Genome Sequence of Tolypothrix boutellei Strain VB521301.</title>
        <authorList>
            <person name="Chandrababunaidu M.M."/>
            <person name="Singh D."/>
            <person name="Sen D."/>
            <person name="Bhan S."/>
            <person name="Das S."/>
            <person name="Gupta A."/>
            <person name="Adhikary S.P."/>
            <person name="Tripathy S."/>
        </authorList>
    </citation>
    <scope>NUCLEOTIDE SEQUENCE</scope>
    <source>
        <strain evidence="2">VB521301</strain>
    </source>
</reference>
<dbReference type="EMBL" id="JHEG04000001">
    <property type="protein sequence ID" value="KAF3884457.1"/>
    <property type="molecule type" value="Genomic_DNA"/>
</dbReference>